<dbReference type="InterPro" id="IPR036318">
    <property type="entry name" value="FAD-bd_PCMH-like_sf"/>
</dbReference>
<dbReference type="InterPro" id="IPR016169">
    <property type="entry name" value="FAD-bd_PCMH_sub2"/>
</dbReference>
<evidence type="ECO:0000313" key="4">
    <source>
        <dbReference type="Proteomes" id="UP000308705"/>
    </source>
</evidence>
<comment type="caution">
    <text evidence="3">The sequence shown here is derived from an EMBL/GenBank/DDBJ whole genome shotgun (WGS) entry which is preliminary data.</text>
</comment>
<name>A0A4U3MIA6_9ACTN</name>
<dbReference type="AlphaFoldDB" id="A0A4U3MIA6"/>
<accession>A0A4U3MIA6</accession>
<dbReference type="InterPro" id="IPR007173">
    <property type="entry name" value="ALO_C"/>
</dbReference>
<dbReference type="PANTHER" id="PTHR43762:SF1">
    <property type="entry name" value="D-ARABINONO-1,4-LACTONE OXIDASE"/>
    <property type="match status" value="1"/>
</dbReference>
<dbReference type="Gene3D" id="1.10.45.10">
    <property type="entry name" value="Vanillyl-alcohol Oxidase, Chain A, domain 4"/>
    <property type="match status" value="1"/>
</dbReference>
<dbReference type="EMBL" id="SZQA01000007">
    <property type="protein sequence ID" value="TKK89218.1"/>
    <property type="molecule type" value="Genomic_DNA"/>
</dbReference>
<dbReference type="Pfam" id="PF01565">
    <property type="entry name" value="FAD_binding_4"/>
    <property type="match status" value="1"/>
</dbReference>
<sequence>MTTARPLTGWGRVAPTNARVLTGADDTTLAAAVREAGPRGVLARGAGRAYGDAAQNSGGVVADMTHRNRILHLDEVGGVVHAEAGVTVDALLRAVVPRGWCLPVVPGSAHVTVGGAIAADVHGKNHRHGGAFGGHVLAFDLLTADGQVRQVRPAAEPEIFWATLGGMGLTGIVLRAALRLVRLRTAWATVVQRRITGLDALLTGLDTAQGPDEHVVARIDLSGPRVRGVLSHARPAATADVPPRHRAQPLAYVASRPLPCPPLPGALLSKPTTLAAANGVLRVAAPPVTTRVLPLAAFLFPLDRIVAWNRVYGRHGFVQHQFVVPPDALDVLGAALRVLAAGPGGVPLAVLKRLGPGDAGLLSFPMDGWTLAADMPAAPSLAPLLGRLDDLVARAGGRVYLAKDSSLSARHMARMYPRLPEFREIRRTLDPQGVFRSDLARRLSL</sequence>
<dbReference type="OrthoDB" id="143770at2"/>
<dbReference type="InterPro" id="IPR006094">
    <property type="entry name" value="Oxid_FAD_bind_N"/>
</dbReference>
<dbReference type="SUPFAM" id="SSF56176">
    <property type="entry name" value="FAD-binding/transporter-associated domain-like"/>
    <property type="match status" value="1"/>
</dbReference>
<evidence type="ECO:0000259" key="2">
    <source>
        <dbReference type="PROSITE" id="PS51387"/>
    </source>
</evidence>
<organism evidence="3 4">
    <name type="scientific">Herbidospora galbida</name>
    <dbReference type="NCBI Taxonomy" id="2575442"/>
    <lineage>
        <taxon>Bacteria</taxon>
        <taxon>Bacillati</taxon>
        <taxon>Actinomycetota</taxon>
        <taxon>Actinomycetes</taxon>
        <taxon>Streptosporangiales</taxon>
        <taxon>Streptosporangiaceae</taxon>
        <taxon>Herbidospora</taxon>
    </lineage>
</organism>
<dbReference type="Proteomes" id="UP000308705">
    <property type="component" value="Unassembled WGS sequence"/>
</dbReference>
<dbReference type="InterPro" id="IPR016166">
    <property type="entry name" value="FAD-bd_PCMH"/>
</dbReference>
<dbReference type="GO" id="GO:0071949">
    <property type="term" value="F:FAD binding"/>
    <property type="evidence" value="ECO:0007669"/>
    <property type="project" value="InterPro"/>
</dbReference>
<keyword evidence="4" id="KW-1185">Reference proteome</keyword>
<protein>
    <submittedName>
        <fullName evidence="3">FAD-binding oxidoreductase</fullName>
    </submittedName>
</protein>
<reference evidence="3 4" key="1">
    <citation type="submission" date="2019-04" db="EMBL/GenBank/DDBJ databases">
        <title>Herbidospora sp. NEAU-GS14.nov., a novel actinomycete isolated from soil.</title>
        <authorList>
            <person name="Han L."/>
        </authorList>
    </citation>
    <scope>NUCLEOTIDE SEQUENCE [LARGE SCALE GENOMIC DNA]</scope>
    <source>
        <strain evidence="3 4">NEAU-GS14</strain>
    </source>
</reference>
<feature type="domain" description="FAD-binding PCMH-type" evidence="2">
    <location>
        <begin position="13"/>
        <end position="183"/>
    </location>
</feature>
<keyword evidence="1" id="KW-0560">Oxidoreductase</keyword>
<dbReference type="InterPro" id="IPR010031">
    <property type="entry name" value="FAD_lactone_oxidase-like"/>
</dbReference>
<dbReference type="Gene3D" id="3.30.465.10">
    <property type="match status" value="1"/>
</dbReference>
<dbReference type="GO" id="GO:0016020">
    <property type="term" value="C:membrane"/>
    <property type="evidence" value="ECO:0007669"/>
    <property type="project" value="InterPro"/>
</dbReference>
<gene>
    <name evidence="3" type="ORF">FDA94_09750</name>
</gene>
<proteinExistence type="predicted"/>
<dbReference type="InterPro" id="IPR016171">
    <property type="entry name" value="Vanillyl_alc_oxidase_C-sub2"/>
</dbReference>
<dbReference type="Pfam" id="PF04030">
    <property type="entry name" value="ALO"/>
    <property type="match status" value="1"/>
</dbReference>
<dbReference type="GO" id="GO:0003885">
    <property type="term" value="F:D-arabinono-1,4-lactone oxidase activity"/>
    <property type="evidence" value="ECO:0007669"/>
    <property type="project" value="InterPro"/>
</dbReference>
<dbReference type="PANTHER" id="PTHR43762">
    <property type="entry name" value="L-GULONOLACTONE OXIDASE"/>
    <property type="match status" value="1"/>
</dbReference>
<evidence type="ECO:0000256" key="1">
    <source>
        <dbReference type="ARBA" id="ARBA00023002"/>
    </source>
</evidence>
<evidence type="ECO:0000313" key="3">
    <source>
        <dbReference type="EMBL" id="TKK89218.1"/>
    </source>
</evidence>
<dbReference type="PROSITE" id="PS51387">
    <property type="entry name" value="FAD_PCMH"/>
    <property type="match status" value="1"/>
</dbReference>
<dbReference type="RefSeq" id="WP_137246725.1">
    <property type="nucleotide sequence ID" value="NZ_SZQA01000007.1"/>
</dbReference>